<dbReference type="PANTHER" id="PTHR30024">
    <property type="entry name" value="ALIPHATIC SULFONATES-BINDING PROTEIN-RELATED"/>
    <property type="match status" value="1"/>
</dbReference>
<keyword evidence="4" id="KW-1185">Reference proteome</keyword>
<dbReference type="PANTHER" id="PTHR30024:SF2">
    <property type="entry name" value="ABC TRANSPORTER SUBSTRATE-BINDING PROTEIN"/>
    <property type="match status" value="1"/>
</dbReference>
<feature type="domain" description="SsuA/THI5-like" evidence="2">
    <location>
        <begin position="71"/>
        <end position="254"/>
    </location>
</feature>
<dbReference type="AlphaFoldDB" id="F8AVB8"/>
<gene>
    <name evidence="3" type="ordered locus">FsymDg_0687</name>
</gene>
<dbReference type="InterPro" id="IPR015168">
    <property type="entry name" value="SsuA/THI5"/>
</dbReference>
<evidence type="ECO:0000313" key="3">
    <source>
        <dbReference type="EMBL" id="AEH08210.1"/>
    </source>
</evidence>
<evidence type="ECO:0000256" key="1">
    <source>
        <dbReference type="SAM" id="SignalP"/>
    </source>
</evidence>
<organism evidence="3 4">
    <name type="scientific">Candidatus Protofrankia datiscae</name>
    <dbReference type="NCBI Taxonomy" id="2716812"/>
    <lineage>
        <taxon>Bacteria</taxon>
        <taxon>Bacillati</taxon>
        <taxon>Actinomycetota</taxon>
        <taxon>Actinomycetes</taxon>
        <taxon>Frankiales</taxon>
        <taxon>Frankiaceae</taxon>
        <taxon>Protofrankia</taxon>
    </lineage>
</organism>
<sequence length="332" mass="35754" precursor="true">MLPAAIALVATLILAACGQDAGGGAAQVEQTELRYQGSVGAVTPVELAADLGYLGPIKLKWIGNTISGPQDIQSTATGDVDFGSAFNGAIIKLIAAGSPIKSVVGSYGIDDKVFGGFYVLDGSPITSPRDLFGKKVGMNTLGAHYEAVLDEYLKRGGLSQDEIKKVIPTVVPPVNTEQSLREKQIDVAVFSGILRDKALARGGIHPLFSDYELFGPFSAGSYVLREDFIKKNPTTTRQFVEGVGKAVEWSRTTPLDQVIARFKDIIAKRDRKEDVTAIQYFKGYGIAGKGGLIADADFTRWTDWLKVNGQLKKDVTLAELFTNEFNPFRANS</sequence>
<dbReference type="STRING" id="656024.FsymDg_0687"/>
<feature type="chain" id="PRO_5039140670" evidence="1">
    <location>
        <begin position="22"/>
        <end position="332"/>
    </location>
</feature>
<reference evidence="3 4" key="1">
    <citation type="submission" date="2011-05" db="EMBL/GenBank/DDBJ databases">
        <title>Complete sequence of chromosome of Frankia symbiont of Datisca glomerata.</title>
        <authorList>
            <consortium name="US DOE Joint Genome Institute"/>
            <person name="Lucas S."/>
            <person name="Han J."/>
            <person name="Lapidus A."/>
            <person name="Cheng J.-F."/>
            <person name="Goodwin L."/>
            <person name="Pitluck S."/>
            <person name="Peters L."/>
            <person name="Mikhailova N."/>
            <person name="Chertkov O."/>
            <person name="Teshima H."/>
            <person name="Han C."/>
            <person name="Tapia R."/>
            <person name="Land M."/>
            <person name="Hauser L."/>
            <person name="Kyrpides N."/>
            <person name="Ivanova N."/>
            <person name="Pagani I."/>
            <person name="Berry A."/>
            <person name="Pawlowski K."/>
            <person name="Persson T."/>
            <person name="Vanden Heuvel B."/>
            <person name="Benson D."/>
            <person name="Woyke T."/>
        </authorList>
    </citation>
    <scope>NUCLEOTIDE SEQUENCE [LARGE SCALE GENOMIC DNA]</scope>
    <source>
        <strain evidence="4">4085684</strain>
    </source>
</reference>
<dbReference type="SUPFAM" id="SSF53850">
    <property type="entry name" value="Periplasmic binding protein-like II"/>
    <property type="match status" value="1"/>
</dbReference>
<keyword evidence="1" id="KW-0732">Signal</keyword>
<dbReference type="Gene3D" id="3.40.190.10">
    <property type="entry name" value="Periplasmic binding protein-like II"/>
    <property type="match status" value="2"/>
</dbReference>
<accession>F8AVB8</accession>
<dbReference type="KEGG" id="fsy:FsymDg_0687"/>
<feature type="signal peptide" evidence="1">
    <location>
        <begin position="1"/>
        <end position="21"/>
    </location>
</feature>
<dbReference type="EMBL" id="CP002801">
    <property type="protein sequence ID" value="AEH08210.1"/>
    <property type="molecule type" value="Genomic_DNA"/>
</dbReference>
<protein>
    <submittedName>
        <fullName evidence="3">ABC transport system substrate-binding protein</fullName>
    </submittedName>
</protein>
<dbReference type="Pfam" id="PF09084">
    <property type="entry name" value="NMT1"/>
    <property type="match status" value="1"/>
</dbReference>
<dbReference type="RefSeq" id="WP_013872192.1">
    <property type="nucleotide sequence ID" value="NC_015656.1"/>
</dbReference>
<evidence type="ECO:0000259" key="2">
    <source>
        <dbReference type="Pfam" id="PF09084"/>
    </source>
</evidence>
<name>F8AVB8_9ACTN</name>
<dbReference type="Proteomes" id="UP000001549">
    <property type="component" value="Chromosome"/>
</dbReference>
<dbReference type="HOGENOM" id="CLU_028871_5_0_11"/>
<evidence type="ECO:0000313" key="4">
    <source>
        <dbReference type="Proteomes" id="UP000001549"/>
    </source>
</evidence>
<proteinExistence type="predicted"/>
<dbReference type="eggNOG" id="COG0715">
    <property type="taxonomic scope" value="Bacteria"/>
</dbReference>